<feature type="compositionally biased region" description="Polar residues" evidence="1">
    <location>
        <begin position="1043"/>
        <end position="1052"/>
    </location>
</feature>
<proteinExistence type="predicted"/>
<feature type="compositionally biased region" description="Polar residues" evidence="1">
    <location>
        <begin position="770"/>
        <end position="784"/>
    </location>
</feature>
<feature type="compositionally biased region" description="Basic and acidic residues" evidence="1">
    <location>
        <begin position="679"/>
        <end position="692"/>
    </location>
</feature>
<feature type="domain" description="F-box" evidence="2">
    <location>
        <begin position="20"/>
        <end position="67"/>
    </location>
</feature>
<feature type="compositionally biased region" description="Low complexity" evidence="1">
    <location>
        <begin position="1076"/>
        <end position="1099"/>
    </location>
</feature>
<feature type="compositionally biased region" description="Basic and acidic residues" evidence="1">
    <location>
        <begin position="755"/>
        <end position="766"/>
    </location>
</feature>
<feature type="compositionally biased region" description="Pro residues" evidence="1">
    <location>
        <begin position="719"/>
        <end position="735"/>
    </location>
</feature>
<feature type="compositionally biased region" description="Polar residues" evidence="1">
    <location>
        <begin position="850"/>
        <end position="869"/>
    </location>
</feature>
<dbReference type="AlphaFoldDB" id="A0A8H4LTA7"/>
<sequence>MEAGDSVPLRRRPGPGKTTSDPFARLPDEIIEQVLLATDPNGFASLVVLNSKWRAVSQRWHLYFHHMSCLSGHADLPISPSHQQLPRLRRLFARQVKRGLFESYLRPRKTTVKLVSNSSSSSSCPGGEGMRFDASLGGHHLLAYNSSRIYVIDVRGDDLQVKRQLKILRRPVSACVTDDASLLAVLSTEVQVDLYDLRSTPPRRKRSLMLDNCPRTIALSSCGSVLAAAYEGGIQVSSLDAGALPTDRRAVKCDAVDALAFSPDGTQILGTTTYSSSPSTVVLTAPYYDPGSQPADCNLAAMWTTSILFPNTSRDCSHAILLPRDGDHGELEWTFTYDRSFETFRAVRLDDLRNGTTYFTGPLPKPHSPSKLLPCTLPASAPHGELVAAGFRGNEVWIYGVPGDLDVPESLTAHDSSSDSSAPGRHSGLQVGLSRHASSARAQDGDNERVPQWQLICDKLRNTFVAGCKVAELAGVSNVKWVAGFAGSTSRERLVVTARGVSGPRLATEEEDIDFVDGGRIALIDFDYGLVDGQESEVVIEVGTGEAEVLEEETRDIATEVALVRRRTVVHRQGCPKAAMANAALEPPTTCLPPAGYTDDDPLVPRIMGKNPAIRRLQAAAGPSAGGDEASMDEFEALDVPYEHASPRSGTTLRRAATAAAANRRLNPRTADGRPIQYRRADGRAEHPHESDADGWVPPPPPYQKDDPGDLPAFLRGPSVPPPAASSLPPLPPFPLHDGRLSVSLPPADQTTEADSSHDQRGRLDGRLASVSTASSGFSNDTPGPSSSPSIHSEHIDQDDIYDVSPPGSPRLAACLLENHQPGRRTRAPAESLASSWADAPPAFAQPAASSTWPTTGSNPAQGQVPTSLFNVNRVSLPHSLPASATAPSLRRPSNAQTWPLVAPPGAVAAAPARAATALDLASNDLSAALPPPPSLEQLASLNRRSSWGNPHRLSSGVRLQSDYTRVGRLARGPEQEQEDEDRRGGGGNLGMQMPEFDRPLIISTPKGIAGALDLSNQRSSERRDEPQILAPVPRHPRPIHLNHSNLAQESLEQPPAQGAPAYQGISSPQRRQRRLSSLPVWLRAGPAAATTSRTPTTPVHRRPSRAERSAAKNMLDARKRGWTGQRKGGKKKGGAAAHEASSSAGWTDVSTPSAYKEKKCAVM</sequence>
<dbReference type="SUPFAM" id="SSF81383">
    <property type="entry name" value="F-box domain"/>
    <property type="match status" value="1"/>
</dbReference>
<dbReference type="InterPro" id="IPR036047">
    <property type="entry name" value="F-box-like_dom_sf"/>
</dbReference>
<dbReference type="InterPro" id="IPR055589">
    <property type="entry name" value="DUF7165"/>
</dbReference>
<dbReference type="OrthoDB" id="3925024at2759"/>
<keyword evidence="4" id="KW-1185">Reference proteome</keyword>
<evidence type="ECO:0000313" key="3">
    <source>
        <dbReference type="EMBL" id="KAF4505155.1"/>
    </source>
</evidence>
<dbReference type="InterPro" id="IPR001810">
    <property type="entry name" value="F-box_dom"/>
</dbReference>
<feature type="region of interest" description="Disordered" evidence="1">
    <location>
        <begin position="969"/>
        <end position="995"/>
    </location>
</feature>
<evidence type="ECO:0000259" key="2">
    <source>
        <dbReference type="PROSITE" id="PS50181"/>
    </source>
</evidence>
<comment type="caution">
    <text evidence="3">The sequence shown here is derived from an EMBL/GenBank/DDBJ whole genome shotgun (WGS) entry which is preliminary data.</text>
</comment>
<dbReference type="Pfam" id="PF23749">
    <property type="entry name" value="DUF7165"/>
    <property type="match status" value="1"/>
</dbReference>
<feature type="region of interest" description="Disordered" evidence="1">
    <location>
        <begin position="1"/>
        <end position="23"/>
    </location>
</feature>
<feature type="region of interest" description="Disordered" evidence="1">
    <location>
        <begin position="1015"/>
        <end position="1164"/>
    </location>
</feature>
<dbReference type="Proteomes" id="UP000557566">
    <property type="component" value="Unassembled WGS sequence"/>
</dbReference>
<dbReference type="EMBL" id="JAAVMX010000008">
    <property type="protein sequence ID" value="KAF4505155.1"/>
    <property type="molecule type" value="Genomic_DNA"/>
</dbReference>
<gene>
    <name evidence="3" type="ORF">G6O67_007133</name>
</gene>
<feature type="compositionally biased region" description="Low complexity" evidence="1">
    <location>
        <begin position="1135"/>
        <end position="1146"/>
    </location>
</feature>
<accession>A0A8H4LTA7</accession>
<dbReference type="InterPro" id="IPR015943">
    <property type="entry name" value="WD40/YVTN_repeat-like_dom_sf"/>
</dbReference>
<dbReference type="PROSITE" id="PS50181">
    <property type="entry name" value="FBOX"/>
    <property type="match status" value="1"/>
</dbReference>
<reference evidence="3 4" key="1">
    <citation type="journal article" date="2020" name="Genome Biol. Evol.">
        <title>A new high-quality draft genome assembly of the Chinese cordyceps Ophiocordyceps sinensis.</title>
        <authorList>
            <person name="Shu R."/>
            <person name="Zhang J."/>
            <person name="Meng Q."/>
            <person name="Zhang H."/>
            <person name="Zhou G."/>
            <person name="Li M."/>
            <person name="Wu P."/>
            <person name="Zhao Y."/>
            <person name="Chen C."/>
            <person name="Qin Q."/>
        </authorList>
    </citation>
    <scope>NUCLEOTIDE SEQUENCE [LARGE SCALE GENOMIC DNA]</scope>
    <source>
        <strain evidence="3 4">IOZ07</strain>
    </source>
</reference>
<dbReference type="Gene3D" id="2.130.10.10">
    <property type="entry name" value="YVTN repeat-like/Quinoprotein amine dehydrogenase"/>
    <property type="match status" value="1"/>
</dbReference>
<protein>
    <recommendedName>
        <fullName evidence="2">F-box domain-containing protein</fullName>
    </recommendedName>
</protein>
<organism evidence="3 4">
    <name type="scientific">Ophiocordyceps sinensis</name>
    <dbReference type="NCBI Taxonomy" id="72228"/>
    <lineage>
        <taxon>Eukaryota</taxon>
        <taxon>Fungi</taxon>
        <taxon>Dikarya</taxon>
        <taxon>Ascomycota</taxon>
        <taxon>Pezizomycotina</taxon>
        <taxon>Sordariomycetes</taxon>
        <taxon>Hypocreomycetidae</taxon>
        <taxon>Hypocreales</taxon>
        <taxon>Ophiocordycipitaceae</taxon>
        <taxon>Ophiocordyceps</taxon>
    </lineage>
</organism>
<evidence type="ECO:0000256" key="1">
    <source>
        <dbReference type="SAM" id="MobiDB-lite"/>
    </source>
</evidence>
<feature type="compositionally biased region" description="Low complexity" evidence="1">
    <location>
        <begin position="838"/>
        <end position="849"/>
    </location>
</feature>
<evidence type="ECO:0000313" key="4">
    <source>
        <dbReference type="Proteomes" id="UP000557566"/>
    </source>
</evidence>
<feature type="compositionally biased region" description="Basic and acidic residues" evidence="1">
    <location>
        <begin position="1105"/>
        <end position="1120"/>
    </location>
</feature>
<dbReference type="SUPFAM" id="SSF82171">
    <property type="entry name" value="DPP6 N-terminal domain-like"/>
    <property type="match status" value="1"/>
</dbReference>
<feature type="region of interest" description="Disordered" evidence="1">
    <location>
        <begin position="643"/>
        <end position="869"/>
    </location>
</feature>
<name>A0A8H4LTA7_9HYPO</name>
<feature type="compositionally biased region" description="Low complexity" evidence="1">
    <location>
        <begin position="651"/>
        <end position="670"/>
    </location>
</feature>
<feature type="region of interest" description="Disordered" evidence="1">
    <location>
        <begin position="409"/>
        <end position="446"/>
    </location>
</feature>